<comment type="caution">
    <text evidence="10">The sequence shown here is derived from an EMBL/GenBank/DDBJ whole genome shotgun (WGS) entry which is preliminary data.</text>
</comment>
<feature type="compositionally biased region" description="Low complexity" evidence="8">
    <location>
        <begin position="694"/>
        <end position="705"/>
    </location>
</feature>
<evidence type="ECO:0000256" key="6">
    <source>
        <dbReference type="ARBA" id="ARBA00023242"/>
    </source>
</evidence>
<keyword evidence="11" id="KW-1185">Reference proteome</keyword>
<dbReference type="InterPro" id="IPR013087">
    <property type="entry name" value="Znf_C2H2_type"/>
</dbReference>
<dbReference type="PROSITE" id="PS50157">
    <property type="entry name" value="ZINC_FINGER_C2H2_2"/>
    <property type="match status" value="5"/>
</dbReference>
<feature type="region of interest" description="Disordered" evidence="8">
    <location>
        <begin position="102"/>
        <end position="202"/>
    </location>
</feature>
<proteinExistence type="predicted"/>
<accession>A0AAD5L8Z9</accession>
<dbReference type="EMBL" id="WJBH02000006">
    <property type="protein sequence ID" value="KAI9557525.1"/>
    <property type="molecule type" value="Genomic_DNA"/>
</dbReference>
<feature type="compositionally biased region" description="Polar residues" evidence="8">
    <location>
        <begin position="648"/>
        <end position="657"/>
    </location>
</feature>
<feature type="domain" description="C2H2-type" evidence="9">
    <location>
        <begin position="383"/>
        <end position="410"/>
    </location>
</feature>
<evidence type="ECO:0000256" key="1">
    <source>
        <dbReference type="ARBA" id="ARBA00004123"/>
    </source>
</evidence>
<feature type="compositionally biased region" description="Low complexity" evidence="8">
    <location>
        <begin position="658"/>
        <end position="674"/>
    </location>
</feature>
<dbReference type="InterPro" id="IPR036236">
    <property type="entry name" value="Znf_C2H2_sf"/>
</dbReference>
<keyword evidence="6" id="KW-0539">Nucleus</keyword>
<feature type="compositionally biased region" description="Acidic residues" evidence="8">
    <location>
        <begin position="184"/>
        <end position="195"/>
    </location>
</feature>
<keyword evidence="4 7" id="KW-0863">Zinc-finger</keyword>
<feature type="compositionally biased region" description="Low complexity" evidence="8">
    <location>
        <begin position="167"/>
        <end position="183"/>
    </location>
</feature>
<keyword evidence="5" id="KW-0862">Zinc</keyword>
<keyword evidence="2" id="KW-0479">Metal-binding</keyword>
<sequence length="903" mass="95588">MPAAAAIGPDGQIMRPRKGRPPKGGYPYPYPASTDPARTIYIGKNNARHWADLKTRLGYNGDVDFVSFLLRLAEERLSQEEQVCEKPKHRNQINGGRVDQLQQPVQHHHQRAGGSVPSGDDVASHHHHQHDLELRRASSSPRRVEPKDDVNPVSSAHPHKKLKMEEAAAAAAAAAAGSSTAVAADDDDEDEEDDEEHHHGYDYHHADGVSAAAAAFSAHNGNNRNHGPTGDQQQQHASYPSDDDDDDNMVDEEDDNSLANTSTAGDHEGGEYVCNFCNKSFLRPTYLNVHRTYGCPANPDRCRPQCHVCGKDFSQPQKLKAHIEAEHAGSDFGHCDDGSNISGGLSGGGTHHPCKACPAVFTTRAALRRHLGEIHGQGASGTCVCDQCGKLFQTKSNLKIHLLTHSGVKPFKCPETECGLGFSTKQCLQVHLRKAHGFSEDNMPTVQRSIPYTFDAYSGGVIKDPGRGKLPDLPPTTPTRLHLDPSGQQVLFDTIDDGSNPPGTPRASYPIPEMPRRGRKPGWRKANSVNGGGGGVSGGVGLSSQNTSLSDEILHKLRHDKDNDVLNSGPLPSFTSSAAAVVAELAIQSLAAAAAAAAAAGNGSSPPDHHADLNSPAGGGRQPVNYHNSPGPMPMTPEPQAMALNLAASRNQSTYGESSYPPASPSPWQQQQQQHFDDNYPSLARPQAVSARATPGPGQQQQTPTAFYPERPASCYSFEGNQQQQQNYNAGQLLQPPPTPGSMTYGSSNKLPPASPQQQQQQQDPSRCATPSLSTSEPSFARFAATAAAAAAAAAAAVTGSSSSSSQRCPPTSTSPGSASTAGAGSTTTTSSSSSSTSGGTNPYPSPAPSPGYAAVTSRVFSGSYGLQNWGNVNMQGLSGYSQTYPLPPPSPYPRNHPYGGYY</sequence>
<feature type="compositionally biased region" description="Polar residues" evidence="8">
    <location>
        <begin position="741"/>
        <end position="750"/>
    </location>
</feature>
<comment type="subcellular location">
    <subcellularLocation>
        <location evidence="1">Nucleus</location>
    </subcellularLocation>
</comment>
<dbReference type="GO" id="GO:0008270">
    <property type="term" value="F:zinc ion binding"/>
    <property type="evidence" value="ECO:0007669"/>
    <property type="project" value="UniProtKB-KW"/>
</dbReference>
<evidence type="ECO:0000256" key="3">
    <source>
        <dbReference type="ARBA" id="ARBA00022737"/>
    </source>
</evidence>
<feature type="region of interest" description="Disordered" evidence="8">
    <location>
        <begin position="494"/>
        <end position="544"/>
    </location>
</feature>
<feature type="region of interest" description="Disordered" evidence="8">
    <location>
        <begin position="600"/>
        <end position="676"/>
    </location>
</feature>
<feature type="region of interest" description="Disordered" evidence="8">
    <location>
        <begin position="730"/>
        <end position="775"/>
    </location>
</feature>
<feature type="compositionally biased region" description="Low complexity" evidence="8">
    <location>
        <begin position="799"/>
        <end position="843"/>
    </location>
</feature>
<evidence type="ECO:0000256" key="7">
    <source>
        <dbReference type="PROSITE-ProRule" id="PRU00042"/>
    </source>
</evidence>
<dbReference type="Proteomes" id="UP000820818">
    <property type="component" value="Linkage Group LG6"/>
</dbReference>
<evidence type="ECO:0000313" key="11">
    <source>
        <dbReference type="Proteomes" id="UP000820818"/>
    </source>
</evidence>
<dbReference type="AlphaFoldDB" id="A0AAD5L8Z9"/>
<dbReference type="Gene3D" id="3.30.160.60">
    <property type="entry name" value="Classic Zinc Finger"/>
    <property type="match status" value="3"/>
</dbReference>
<name>A0AAD5L8Z9_9CRUS</name>
<dbReference type="InterPro" id="IPR050888">
    <property type="entry name" value="ZnF_C2H2-type_TF"/>
</dbReference>
<feature type="region of interest" description="Disordered" evidence="8">
    <location>
        <begin position="1"/>
        <end position="31"/>
    </location>
</feature>
<feature type="compositionally biased region" description="Basic and acidic residues" evidence="8">
    <location>
        <begin position="130"/>
        <end position="150"/>
    </location>
</feature>
<dbReference type="GO" id="GO:0005634">
    <property type="term" value="C:nucleus"/>
    <property type="evidence" value="ECO:0007669"/>
    <property type="project" value="UniProtKB-SubCell"/>
</dbReference>
<feature type="region of interest" description="Disordered" evidence="8">
    <location>
        <begin position="218"/>
        <end position="265"/>
    </location>
</feature>
<dbReference type="PANTHER" id="PTHR24406">
    <property type="entry name" value="TRANSCRIPTIONAL REPRESSOR CTCFL-RELATED"/>
    <property type="match status" value="1"/>
</dbReference>
<feature type="region of interest" description="Disordered" evidence="8">
    <location>
        <begin position="688"/>
        <end position="713"/>
    </location>
</feature>
<feature type="compositionally biased region" description="Polar residues" evidence="8">
    <location>
        <begin position="219"/>
        <end position="238"/>
    </location>
</feature>
<evidence type="ECO:0000259" key="9">
    <source>
        <dbReference type="PROSITE" id="PS50157"/>
    </source>
</evidence>
<dbReference type="SUPFAM" id="SSF57667">
    <property type="entry name" value="beta-beta-alpha zinc fingers"/>
    <property type="match status" value="2"/>
</dbReference>
<keyword evidence="3" id="KW-0677">Repeat</keyword>
<gene>
    <name evidence="10" type="ORF">GHT06_017353</name>
</gene>
<dbReference type="PROSITE" id="PS00028">
    <property type="entry name" value="ZINC_FINGER_C2H2_1"/>
    <property type="match status" value="4"/>
</dbReference>
<feature type="region of interest" description="Disordered" evidence="8">
    <location>
        <begin position="799"/>
        <end position="851"/>
    </location>
</feature>
<feature type="compositionally biased region" description="Gly residues" evidence="8">
    <location>
        <begin position="530"/>
        <end position="541"/>
    </location>
</feature>
<dbReference type="FunFam" id="3.30.160.60:FF:000100">
    <property type="entry name" value="Zinc finger 45-like"/>
    <property type="match status" value="1"/>
</dbReference>
<dbReference type="Pfam" id="PF00096">
    <property type="entry name" value="zf-C2H2"/>
    <property type="match status" value="3"/>
</dbReference>
<evidence type="ECO:0000256" key="8">
    <source>
        <dbReference type="SAM" id="MobiDB-lite"/>
    </source>
</evidence>
<feature type="domain" description="C2H2-type" evidence="9">
    <location>
        <begin position="272"/>
        <end position="299"/>
    </location>
</feature>
<feature type="domain" description="C2H2-type" evidence="9">
    <location>
        <begin position="304"/>
        <end position="332"/>
    </location>
</feature>
<evidence type="ECO:0000256" key="5">
    <source>
        <dbReference type="ARBA" id="ARBA00022833"/>
    </source>
</evidence>
<reference evidence="10 11" key="1">
    <citation type="submission" date="2022-05" db="EMBL/GenBank/DDBJ databases">
        <title>A multi-omics perspective on studying reproductive biology in Daphnia sinensis.</title>
        <authorList>
            <person name="Jia J."/>
        </authorList>
    </citation>
    <scope>NUCLEOTIDE SEQUENCE [LARGE SCALE GENOMIC DNA]</scope>
    <source>
        <strain evidence="10 11">WSL</strain>
    </source>
</reference>
<organism evidence="10 11">
    <name type="scientific">Daphnia sinensis</name>
    <dbReference type="NCBI Taxonomy" id="1820382"/>
    <lineage>
        <taxon>Eukaryota</taxon>
        <taxon>Metazoa</taxon>
        <taxon>Ecdysozoa</taxon>
        <taxon>Arthropoda</taxon>
        <taxon>Crustacea</taxon>
        <taxon>Branchiopoda</taxon>
        <taxon>Diplostraca</taxon>
        <taxon>Cladocera</taxon>
        <taxon>Anomopoda</taxon>
        <taxon>Daphniidae</taxon>
        <taxon>Daphnia</taxon>
        <taxon>Daphnia similis group</taxon>
    </lineage>
</organism>
<feature type="domain" description="C2H2-type" evidence="9">
    <location>
        <begin position="411"/>
        <end position="441"/>
    </location>
</feature>
<feature type="compositionally biased region" description="Acidic residues" evidence="8">
    <location>
        <begin position="241"/>
        <end position="256"/>
    </location>
</feature>
<dbReference type="SMART" id="SM00355">
    <property type="entry name" value="ZnF_C2H2"/>
    <property type="match status" value="5"/>
</dbReference>
<evidence type="ECO:0000256" key="4">
    <source>
        <dbReference type="ARBA" id="ARBA00022771"/>
    </source>
</evidence>
<evidence type="ECO:0000313" key="10">
    <source>
        <dbReference type="EMBL" id="KAI9557525.1"/>
    </source>
</evidence>
<protein>
    <recommendedName>
        <fullName evidence="9">C2H2-type domain-containing protein</fullName>
    </recommendedName>
</protein>
<evidence type="ECO:0000256" key="2">
    <source>
        <dbReference type="ARBA" id="ARBA00022723"/>
    </source>
</evidence>
<feature type="domain" description="C2H2-type" evidence="9">
    <location>
        <begin position="352"/>
        <end position="375"/>
    </location>
</feature>